<dbReference type="Proteomes" id="UP000010472">
    <property type="component" value="Plasmid pCRI9333.08"/>
</dbReference>
<protein>
    <submittedName>
        <fullName evidence="2">Uncharacterized protein</fullName>
    </submittedName>
</protein>
<gene>
    <name evidence="2" type="ORF">Cri9333_5004</name>
</gene>
<dbReference type="RefSeq" id="WP_015205647.1">
    <property type="nucleotide sequence ID" value="NC_019756.1"/>
</dbReference>
<keyword evidence="1" id="KW-0732">Signal</keyword>
<dbReference type="HOGENOM" id="CLU_2733234_0_0_3"/>
<evidence type="ECO:0000313" key="2">
    <source>
        <dbReference type="EMBL" id="AFZ15759.1"/>
    </source>
</evidence>
<accession>K9W7I0</accession>
<evidence type="ECO:0000256" key="1">
    <source>
        <dbReference type="SAM" id="SignalP"/>
    </source>
</evidence>
<keyword evidence="3" id="KW-1185">Reference proteome</keyword>
<dbReference type="AlphaFoldDB" id="K9W7I0"/>
<proteinExistence type="predicted"/>
<reference evidence="2 3" key="1">
    <citation type="submission" date="2012-06" db="EMBL/GenBank/DDBJ databases">
        <title>Finished plasmid 8 of genome of Crinalium epipsammum PCC 9333.</title>
        <authorList>
            <consortium name="US DOE Joint Genome Institute"/>
            <person name="Gugger M."/>
            <person name="Coursin T."/>
            <person name="Rippka R."/>
            <person name="Tandeau De Marsac N."/>
            <person name="Huntemann M."/>
            <person name="Wei C.-L."/>
            <person name="Han J."/>
            <person name="Detter J.C."/>
            <person name="Han C."/>
            <person name="Tapia R."/>
            <person name="Davenport K."/>
            <person name="Daligault H."/>
            <person name="Erkkila T."/>
            <person name="Gu W."/>
            <person name="Munk A.C.C."/>
            <person name="Teshima H."/>
            <person name="Xu Y."/>
            <person name="Chain P."/>
            <person name="Chen A."/>
            <person name="Krypides N."/>
            <person name="Mavromatis K."/>
            <person name="Markowitz V."/>
            <person name="Szeto E."/>
            <person name="Ivanova N."/>
            <person name="Mikhailova N."/>
            <person name="Ovchinnikova G."/>
            <person name="Pagani I."/>
            <person name="Pati A."/>
            <person name="Goodwin L."/>
            <person name="Peters L."/>
            <person name="Pitluck S."/>
            <person name="Woyke T."/>
            <person name="Kerfeld C."/>
        </authorList>
    </citation>
    <scope>NUCLEOTIDE SEQUENCE [LARGE SCALE GENOMIC DNA]</scope>
    <source>
        <strain evidence="2 3">PCC 9333</strain>
        <plasmid evidence="3">Plasmid pCRI9333.08</plasmid>
    </source>
</reference>
<organism evidence="2 3">
    <name type="scientific">Crinalium epipsammum PCC 9333</name>
    <dbReference type="NCBI Taxonomy" id="1173022"/>
    <lineage>
        <taxon>Bacteria</taxon>
        <taxon>Bacillati</taxon>
        <taxon>Cyanobacteriota</taxon>
        <taxon>Cyanophyceae</taxon>
        <taxon>Gomontiellales</taxon>
        <taxon>Gomontiellaceae</taxon>
        <taxon>Crinalium</taxon>
    </lineage>
</organism>
<sequence length="71" mass="7392">MTKFSKVALVGLVTLAFSVLAGVSVGAEGFKNSLPLLFQAASATAVVSKNALDVIDNLERKEKGKEPKNGD</sequence>
<evidence type="ECO:0000313" key="3">
    <source>
        <dbReference type="Proteomes" id="UP000010472"/>
    </source>
</evidence>
<dbReference type="EMBL" id="CP003628">
    <property type="protein sequence ID" value="AFZ15759.1"/>
    <property type="molecule type" value="Genomic_DNA"/>
</dbReference>
<feature type="chain" id="PRO_5003937182" evidence="1">
    <location>
        <begin position="22"/>
        <end position="71"/>
    </location>
</feature>
<keyword evidence="2" id="KW-0614">Plasmid</keyword>
<feature type="signal peptide" evidence="1">
    <location>
        <begin position="1"/>
        <end position="21"/>
    </location>
</feature>
<dbReference type="KEGG" id="cep:Cri9333_5004"/>
<name>K9W7I0_9CYAN</name>
<geneLocation type="plasmid" evidence="2 3">
    <name>pCRI9333.08</name>
</geneLocation>